<dbReference type="AlphaFoldDB" id="L7F2C6"/>
<keyword evidence="2" id="KW-1185">Reference proteome</keyword>
<sequence>MGAAVAAALTRRLNLAAVGTWPGDLRFERPYLGERLVGG</sequence>
<reference evidence="1 2" key="1">
    <citation type="journal article" date="2011" name="Plasmid">
        <title>Streptomyces turgidiscabies Car8 contains a modular pathogenicity island that shares virulence genes with other actinobacterial plant pathogens.</title>
        <authorList>
            <person name="Huguet-Tapia J.C."/>
            <person name="Badger J.H."/>
            <person name="Loria R."/>
            <person name="Pettis G.S."/>
        </authorList>
    </citation>
    <scope>NUCLEOTIDE SEQUENCE [LARGE SCALE GENOMIC DNA]</scope>
    <source>
        <strain evidence="1 2">Car8</strain>
    </source>
</reference>
<accession>L7F2C6</accession>
<dbReference type="Proteomes" id="UP000010931">
    <property type="component" value="Unassembled WGS sequence"/>
</dbReference>
<gene>
    <name evidence="1" type="ORF">STRTUCAR8_04056</name>
</gene>
<organism evidence="1 2">
    <name type="scientific">Streptomyces turgidiscabies (strain Car8)</name>
    <dbReference type="NCBI Taxonomy" id="698760"/>
    <lineage>
        <taxon>Bacteria</taxon>
        <taxon>Bacillati</taxon>
        <taxon>Actinomycetota</taxon>
        <taxon>Actinomycetes</taxon>
        <taxon>Kitasatosporales</taxon>
        <taxon>Streptomycetaceae</taxon>
        <taxon>Streptomyces</taxon>
    </lineage>
</organism>
<name>L7F2C6_STRT8</name>
<dbReference type="EMBL" id="AEJB01000410">
    <property type="protein sequence ID" value="ELP65106.1"/>
    <property type="molecule type" value="Genomic_DNA"/>
</dbReference>
<protein>
    <submittedName>
        <fullName evidence="1">Uncharacterized protein</fullName>
    </submittedName>
</protein>
<comment type="caution">
    <text evidence="1">The sequence shown here is derived from an EMBL/GenBank/DDBJ whole genome shotgun (WGS) entry which is preliminary data.</text>
</comment>
<evidence type="ECO:0000313" key="2">
    <source>
        <dbReference type="Proteomes" id="UP000010931"/>
    </source>
</evidence>
<proteinExistence type="predicted"/>
<evidence type="ECO:0000313" key="1">
    <source>
        <dbReference type="EMBL" id="ELP65106.1"/>
    </source>
</evidence>